<keyword evidence="2" id="KW-1185">Reference proteome</keyword>
<name>A0A1G6QY20_9PSEU</name>
<sequence length="107" mass="11957">MTDYHVVPAALRNAVTKLDEAAGHWGSAHGAIRDHYMGQDTLGLLGRLKNTHEAYNRALDTVQNRLGEGSQRLTDAGSTLNEVAKHYESVDADEYRKFNYIDEKLGR</sequence>
<gene>
    <name evidence="1" type="ORF">SAMN05216174_10630</name>
</gene>
<dbReference type="EMBL" id="FMZZ01000006">
    <property type="protein sequence ID" value="SDC97198.1"/>
    <property type="molecule type" value="Genomic_DNA"/>
</dbReference>
<dbReference type="Proteomes" id="UP000199501">
    <property type="component" value="Unassembled WGS sequence"/>
</dbReference>
<evidence type="ECO:0008006" key="3">
    <source>
        <dbReference type="Google" id="ProtNLM"/>
    </source>
</evidence>
<dbReference type="STRING" id="1271860.SAMN05216174_10630"/>
<dbReference type="OrthoDB" id="4559166at2"/>
<accession>A0A1G6QY20</accession>
<dbReference type="AlphaFoldDB" id="A0A1G6QY20"/>
<reference evidence="2" key="1">
    <citation type="submission" date="2016-10" db="EMBL/GenBank/DDBJ databases">
        <authorList>
            <person name="Varghese N."/>
            <person name="Submissions S."/>
        </authorList>
    </citation>
    <scope>NUCLEOTIDE SEQUENCE [LARGE SCALE GENOMIC DNA]</scope>
    <source>
        <strain evidence="2">IBRC-M 10403</strain>
    </source>
</reference>
<protein>
    <recommendedName>
        <fullName evidence="3">Excreted virulence factor EspC, type VII ESX diderm</fullName>
    </recommendedName>
</protein>
<organism evidence="1 2">
    <name type="scientific">Actinokineospora iranica</name>
    <dbReference type="NCBI Taxonomy" id="1271860"/>
    <lineage>
        <taxon>Bacteria</taxon>
        <taxon>Bacillati</taxon>
        <taxon>Actinomycetota</taxon>
        <taxon>Actinomycetes</taxon>
        <taxon>Pseudonocardiales</taxon>
        <taxon>Pseudonocardiaceae</taxon>
        <taxon>Actinokineospora</taxon>
    </lineage>
</organism>
<evidence type="ECO:0000313" key="2">
    <source>
        <dbReference type="Proteomes" id="UP000199501"/>
    </source>
</evidence>
<dbReference type="RefSeq" id="WP_091450459.1">
    <property type="nucleotide sequence ID" value="NZ_FMZZ01000006.1"/>
</dbReference>
<proteinExistence type="predicted"/>
<evidence type="ECO:0000313" key="1">
    <source>
        <dbReference type="EMBL" id="SDC97198.1"/>
    </source>
</evidence>